<reference evidence="1 2" key="1">
    <citation type="submission" date="2016-11" db="EMBL/GenBank/DDBJ databases">
        <authorList>
            <person name="Jaros S."/>
            <person name="Januszkiewicz K."/>
            <person name="Wedrychowicz H."/>
        </authorList>
    </citation>
    <scope>NUCLEOTIDE SEQUENCE [LARGE SCALE GENOMIC DNA]</scope>
    <source>
        <strain evidence="1 2">GAS138</strain>
    </source>
</reference>
<sequence>MYGNSGREDETYIDALVRVLDGIETKTQPGGVRTMGVTSEGLSLRVIFLRSSLITTTSIAQDWHYRDWIYVAAGRDMGSFGNGGTFRKWSYALAHAHLLEI</sequence>
<organism evidence="1 2">
    <name type="scientific">Bradyrhizobium erythrophlei</name>
    <dbReference type="NCBI Taxonomy" id="1437360"/>
    <lineage>
        <taxon>Bacteria</taxon>
        <taxon>Pseudomonadati</taxon>
        <taxon>Pseudomonadota</taxon>
        <taxon>Alphaproteobacteria</taxon>
        <taxon>Hyphomicrobiales</taxon>
        <taxon>Nitrobacteraceae</taxon>
        <taxon>Bradyrhizobium</taxon>
    </lineage>
</organism>
<name>A0A1M5XVQ9_9BRAD</name>
<proteinExistence type="predicted"/>
<gene>
    <name evidence="1" type="ORF">SAMN05443248_7668</name>
</gene>
<dbReference type="AlphaFoldDB" id="A0A1M5XVQ9"/>
<accession>A0A1M5XVQ9</accession>
<evidence type="ECO:0000313" key="1">
    <source>
        <dbReference type="EMBL" id="SHI03911.1"/>
    </source>
</evidence>
<dbReference type="Proteomes" id="UP000189796">
    <property type="component" value="Chromosome I"/>
</dbReference>
<dbReference type="EMBL" id="LT670817">
    <property type="protein sequence ID" value="SHI03911.1"/>
    <property type="molecule type" value="Genomic_DNA"/>
</dbReference>
<protein>
    <submittedName>
        <fullName evidence="1">Uncharacterized protein</fullName>
    </submittedName>
</protein>
<evidence type="ECO:0000313" key="2">
    <source>
        <dbReference type="Proteomes" id="UP000189796"/>
    </source>
</evidence>